<protein>
    <submittedName>
        <fullName evidence="11">Transposase</fullName>
    </submittedName>
</protein>
<evidence type="ECO:0000259" key="8">
    <source>
        <dbReference type="Pfam" id="PF01385"/>
    </source>
</evidence>
<name>F5VFZ3_9LACO</name>
<dbReference type="InterPro" id="IPR021027">
    <property type="entry name" value="Transposase_put_HTH"/>
</dbReference>
<keyword evidence="6" id="KW-0238">DNA-binding</keyword>
<dbReference type="InterPro" id="IPR010095">
    <property type="entry name" value="Cas12f1-like_TNB"/>
</dbReference>
<reference evidence="11 12" key="1">
    <citation type="journal article" date="2011" name="J. Bacteriol.">
        <title>Genome Sequence of Lactobacillus salivarius NIAS840, Isolated from Chicken Intestine.</title>
        <authorList>
            <person name="Ham J.S."/>
            <person name="Kim H.W."/>
            <person name="Seol K.H."/>
            <person name="Jang A."/>
            <person name="Jeong S.G."/>
            <person name="Oh M.H."/>
            <person name="Kim D.H."/>
            <person name="Kang D.K."/>
            <person name="Kim G.B."/>
            <person name="Cha C.J."/>
        </authorList>
    </citation>
    <scope>NUCLEOTIDE SEQUENCE [LARGE SCALE GENOMIC DNA]</scope>
    <source>
        <strain evidence="11 12">NIAS840</strain>
    </source>
</reference>
<evidence type="ECO:0000256" key="2">
    <source>
        <dbReference type="ARBA" id="ARBA00011044"/>
    </source>
</evidence>
<dbReference type="RefSeq" id="WP_004563977.1">
    <property type="nucleotide sequence ID" value="NZ_AFMN01000002.1"/>
</dbReference>
<dbReference type="PATRIC" id="fig|1029822.3.peg.1709"/>
<dbReference type="InterPro" id="IPR001959">
    <property type="entry name" value="Transposase"/>
</dbReference>
<dbReference type="GO" id="GO:0006310">
    <property type="term" value="P:DNA recombination"/>
    <property type="evidence" value="ECO:0007669"/>
    <property type="project" value="UniProtKB-KW"/>
</dbReference>
<dbReference type="PANTHER" id="PTHR30405:SF25">
    <property type="entry name" value="RNA-GUIDED DNA ENDONUCLEASE INSQ-RELATED"/>
    <property type="match status" value="1"/>
</dbReference>
<evidence type="ECO:0000256" key="1">
    <source>
        <dbReference type="ARBA" id="ARBA00008761"/>
    </source>
</evidence>
<feature type="domain" description="Transposase putative helix-turn-helix" evidence="10">
    <location>
        <begin position="1"/>
        <end position="44"/>
    </location>
</feature>
<dbReference type="Pfam" id="PF12323">
    <property type="entry name" value="HTH_OrfB_IS605"/>
    <property type="match status" value="1"/>
</dbReference>
<feature type="domain" description="Cas12f1-like TNB" evidence="9">
    <location>
        <begin position="312"/>
        <end position="385"/>
    </location>
</feature>
<evidence type="ECO:0000313" key="11">
    <source>
        <dbReference type="EMBL" id="EGL98282.1"/>
    </source>
</evidence>
<comment type="similarity">
    <text evidence="1">In the C-terminal section; belongs to the transposase 35 family.</text>
</comment>
<keyword evidence="3" id="KW-0815">Transposition</keyword>
<evidence type="ECO:0000256" key="4">
    <source>
        <dbReference type="ARBA" id="ARBA00022723"/>
    </source>
</evidence>
<evidence type="ECO:0000256" key="6">
    <source>
        <dbReference type="ARBA" id="ARBA00023125"/>
    </source>
</evidence>
<evidence type="ECO:0000256" key="7">
    <source>
        <dbReference type="ARBA" id="ARBA00023172"/>
    </source>
</evidence>
<evidence type="ECO:0000256" key="3">
    <source>
        <dbReference type="ARBA" id="ARBA00022578"/>
    </source>
</evidence>
<dbReference type="GO" id="GO:0003677">
    <property type="term" value="F:DNA binding"/>
    <property type="evidence" value="ECO:0007669"/>
    <property type="project" value="UniProtKB-KW"/>
</dbReference>
<dbReference type="Pfam" id="PF01385">
    <property type="entry name" value="OrfB_IS605"/>
    <property type="match status" value="1"/>
</dbReference>
<proteinExistence type="inferred from homology"/>
<dbReference type="EMBL" id="AFMN01000002">
    <property type="protein sequence ID" value="EGL98282.1"/>
    <property type="molecule type" value="Genomic_DNA"/>
</dbReference>
<dbReference type="GO" id="GO:0046872">
    <property type="term" value="F:metal ion binding"/>
    <property type="evidence" value="ECO:0007669"/>
    <property type="project" value="UniProtKB-KW"/>
</dbReference>
<dbReference type="NCBIfam" id="TIGR01766">
    <property type="entry name" value="IS200/IS605 family accessory protein TnpB-like domain"/>
    <property type="match status" value="1"/>
</dbReference>
<organism evidence="11 12">
    <name type="scientific">Ligilactobacillus salivarius NIAS840</name>
    <dbReference type="NCBI Taxonomy" id="1029822"/>
    <lineage>
        <taxon>Bacteria</taxon>
        <taxon>Bacillati</taxon>
        <taxon>Bacillota</taxon>
        <taxon>Bacilli</taxon>
        <taxon>Lactobacillales</taxon>
        <taxon>Lactobacillaceae</taxon>
        <taxon>Ligilactobacillus</taxon>
    </lineage>
</organism>
<evidence type="ECO:0000256" key="5">
    <source>
        <dbReference type="ARBA" id="ARBA00022833"/>
    </source>
</evidence>
<gene>
    <name evidence="11" type="ORF">NIAS840_01713</name>
</gene>
<evidence type="ECO:0000313" key="12">
    <source>
        <dbReference type="Proteomes" id="UP000006227"/>
    </source>
</evidence>
<keyword evidence="5" id="KW-0862">Zinc</keyword>
<dbReference type="Pfam" id="PF07282">
    <property type="entry name" value="Cas12f1-like_TNB"/>
    <property type="match status" value="1"/>
</dbReference>
<sequence>MLKGMKLRLYPTRKQEQQLIIMFGNDRFLWNILLAGINQRYKNNPSFKVPTNRQMDYLLVPLKAEYPFLKDSDSTSLQVVTQNLYQAWKNFFNDKTHKFGKPRFHSRKAAKQSYTGKSNVKVAAKRYVRLPKLGYVKTSSTESLKNCKVKRYTVQKEPTGKYYLSLQVEFENQELKPTGKVVGIDLGVHDLAITSDGIKYDKLQFKQLEKKARKWQSKYNRRLHGVTNIVESHNHDKHRLYDLDVQDFSNWQKARKNKAVYQAKIANQRKDILHKITTELVKNYDVIVLENLKSKNMMKNHNLANAISSNAWYMFKTMLAYKCNWYGKQLIVVDPKNTSRICSNCGKKNHNFDNLTQNQWLNIRNWTCPYCHKNHDRDINAAKNILNRGLKQTNIQLVKD</sequence>
<comment type="caution">
    <text evidence="11">The sequence shown here is derived from an EMBL/GenBank/DDBJ whole genome shotgun (WGS) entry which is preliminary data.</text>
</comment>
<keyword evidence="4" id="KW-0479">Metal-binding</keyword>
<comment type="similarity">
    <text evidence="2">In the N-terminal section; belongs to the transposase 2 family.</text>
</comment>
<dbReference type="Proteomes" id="UP000006227">
    <property type="component" value="Unassembled WGS sequence"/>
</dbReference>
<keyword evidence="7" id="KW-0233">DNA recombination</keyword>
<dbReference type="PANTHER" id="PTHR30405">
    <property type="entry name" value="TRANSPOSASE"/>
    <property type="match status" value="1"/>
</dbReference>
<feature type="domain" description="Probable transposase IS891/IS1136/IS1341" evidence="8">
    <location>
        <begin position="166"/>
        <end position="300"/>
    </location>
</feature>
<dbReference type="GO" id="GO:0032196">
    <property type="term" value="P:transposition"/>
    <property type="evidence" value="ECO:0007669"/>
    <property type="project" value="UniProtKB-KW"/>
</dbReference>
<evidence type="ECO:0000259" key="10">
    <source>
        <dbReference type="Pfam" id="PF12323"/>
    </source>
</evidence>
<accession>F5VFZ3</accession>
<evidence type="ECO:0000259" key="9">
    <source>
        <dbReference type="Pfam" id="PF07282"/>
    </source>
</evidence>
<dbReference type="NCBIfam" id="NF040570">
    <property type="entry name" value="guided_TnpB"/>
    <property type="match status" value="1"/>
</dbReference>
<dbReference type="AlphaFoldDB" id="F5VFZ3"/>
<dbReference type="InterPro" id="IPR051399">
    <property type="entry name" value="RNA-guided_DNA_endo/Transpos"/>
</dbReference>